<gene>
    <name evidence="1" type="ORF">BKX93_13750</name>
</gene>
<dbReference type="EMBL" id="CP017707">
    <property type="protein sequence ID" value="AOZ50948.1"/>
    <property type="molecule type" value="Genomic_DNA"/>
</dbReference>
<dbReference type="AlphaFoldDB" id="A0A1D9LI51"/>
<name>A0A1D9LI51_9NEIS</name>
<sequence>MGRPQGHNPTDRGKLDSKRYIVVDRRCLPLALYITSANQRNSIMFESLVNAILAILGLPGKPRKRPDRLHTDKGTTTAVVGTIFGDGASRPSLSAKALRAARD</sequence>
<organism evidence="1 2">
    <name type="scientific">Chromobacterium vaccinii</name>
    <dbReference type="NCBI Taxonomy" id="1108595"/>
    <lineage>
        <taxon>Bacteria</taxon>
        <taxon>Pseudomonadati</taxon>
        <taxon>Pseudomonadota</taxon>
        <taxon>Betaproteobacteria</taxon>
        <taxon>Neisseriales</taxon>
        <taxon>Chromobacteriaceae</taxon>
        <taxon>Chromobacterium</taxon>
    </lineage>
</organism>
<reference evidence="1 2" key="1">
    <citation type="submission" date="2016-10" db="EMBL/GenBank/DDBJ databases">
        <title>Chromobacterium muskegensis sp. nov., an insecticidal bacterium isolated from Sphagnum bogs.</title>
        <authorList>
            <person name="Sparks M.E."/>
            <person name="Blackburn M.B."/>
            <person name="Gundersen-Rindal D.E."/>
            <person name="Mitchell A."/>
            <person name="Farrar R."/>
            <person name="Kuhar D."/>
        </authorList>
    </citation>
    <scope>NUCLEOTIDE SEQUENCE [LARGE SCALE GENOMIC DNA]</scope>
    <source>
        <strain evidence="1 2">21-1</strain>
    </source>
</reference>
<dbReference type="Proteomes" id="UP000178776">
    <property type="component" value="Chromosome"/>
</dbReference>
<proteinExistence type="predicted"/>
<evidence type="ECO:0000313" key="1">
    <source>
        <dbReference type="EMBL" id="AOZ50948.1"/>
    </source>
</evidence>
<protein>
    <recommendedName>
        <fullName evidence="3">Integrase catalytic domain-containing protein</fullName>
    </recommendedName>
</protein>
<evidence type="ECO:0000313" key="2">
    <source>
        <dbReference type="Proteomes" id="UP000178776"/>
    </source>
</evidence>
<accession>A0A1D9LI51</accession>
<dbReference type="KEGG" id="cvc:BKX93_13750"/>
<evidence type="ECO:0008006" key="3">
    <source>
        <dbReference type="Google" id="ProtNLM"/>
    </source>
</evidence>